<dbReference type="InterPro" id="IPR009006">
    <property type="entry name" value="Ala_racemase/Decarboxylase_C"/>
</dbReference>
<evidence type="ECO:0000256" key="12">
    <source>
        <dbReference type="HAMAP-Rule" id="MF_02120"/>
    </source>
</evidence>
<organism evidence="18">
    <name type="scientific">Thermocrinis ruber</name>
    <dbReference type="NCBI Taxonomy" id="75906"/>
    <lineage>
        <taxon>Bacteria</taxon>
        <taxon>Pseudomonadati</taxon>
        <taxon>Aquificota</taxon>
        <taxon>Aquificia</taxon>
        <taxon>Aquificales</taxon>
        <taxon>Aquificaceae</taxon>
        <taxon>Thermocrinis</taxon>
    </lineage>
</organism>
<dbReference type="FunFam" id="3.20.20.10:FF:000003">
    <property type="entry name" value="Diaminopimelate decarboxylase"/>
    <property type="match status" value="1"/>
</dbReference>
<dbReference type="NCBIfam" id="TIGR01048">
    <property type="entry name" value="lysA"/>
    <property type="match status" value="1"/>
</dbReference>
<evidence type="ECO:0000256" key="6">
    <source>
        <dbReference type="ARBA" id="ARBA00023239"/>
    </source>
</evidence>
<comment type="pathway">
    <text evidence="8 12 14">Amino-acid biosynthesis; L-lysine biosynthesis via DAP pathway; L-lysine from DL-2,6-diaminopimelate: step 1/1.</text>
</comment>
<dbReference type="Gene3D" id="2.40.37.10">
    <property type="entry name" value="Lyase, Ornithine Decarboxylase, Chain A, domain 1"/>
    <property type="match status" value="1"/>
</dbReference>
<evidence type="ECO:0000256" key="14">
    <source>
        <dbReference type="RuleBase" id="RU003738"/>
    </source>
</evidence>
<dbReference type="InterPro" id="IPR022657">
    <property type="entry name" value="De-COase2_CS"/>
</dbReference>
<name>W0DI63_9AQUI</name>
<dbReference type="InterPro" id="IPR002986">
    <property type="entry name" value="DAP_deCOOHase_LysA"/>
</dbReference>
<dbReference type="Pfam" id="PF02784">
    <property type="entry name" value="Orn_Arg_deC_N"/>
    <property type="match status" value="1"/>
</dbReference>
<comment type="cofactor">
    <cofactor evidence="1 12 13 14">
        <name>pyridoxal 5'-phosphate</name>
        <dbReference type="ChEBI" id="CHEBI:597326"/>
    </cofactor>
</comment>
<dbReference type="PROSITE" id="PS00879">
    <property type="entry name" value="ODR_DC_2_2"/>
    <property type="match status" value="1"/>
</dbReference>
<evidence type="ECO:0000256" key="2">
    <source>
        <dbReference type="ARBA" id="ARBA00022605"/>
    </source>
</evidence>
<dbReference type="Pfam" id="PF00278">
    <property type="entry name" value="Orn_DAP_Arg_deC"/>
    <property type="match status" value="1"/>
</dbReference>
<keyword evidence="4 12" id="KW-0663">Pyridoxal phosphate</keyword>
<dbReference type="PANTHER" id="PTHR43727">
    <property type="entry name" value="DIAMINOPIMELATE DECARBOXYLASE"/>
    <property type="match status" value="1"/>
</dbReference>
<dbReference type="EMBL" id="CP007028">
    <property type="protein sequence ID" value="AHE96570.1"/>
    <property type="molecule type" value="Genomic_DNA"/>
</dbReference>
<protein>
    <recommendedName>
        <fullName evidence="11 12">Diaminopimelate decarboxylase</fullName>
        <shortName evidence="12">DAP decarboxylase</shortName>
        <shortName evidence="12">DAPDC</shortName>
        <ecNumber evidence="10 12">4.1.1.20</ecNumber>
    </recommendedName>
</protein>
<evidence type="ECO:0000256" key="7">
    <source>
        <dbReference type="ARBA" id="ARBA00050464"/>
    </source>
</evidence>
<dbReference type="Proteomes" id="UP000018914">
    <property type="component" value="Chromosome"/>
</dbReference>
<dbReference type="eggNOG" id="COG0019">
    <property type="taxonomic scope" value="Bacteria"/>
</dbReference>
<dbReference type="SUPFAM" id="SSF51419">
    <property type="entry name" value="PLP-binding barrel"/>
    <property type="match status" value="1"/>
</dbReference>
<dbReference type="SUPFAM" id="SSF50621">
    <property type="entry name" value="Alanine racemase C-terminal domain-like"/>
    <property type="match status" value="1"/>
</dbReference>
<dbReference type="KEGG" id="trd:THERU_07655"/>
<feature type="binding site" evidence="12">
    <location>
        <position position="382"/>
    </location>
    <ligand>
        <name>substrate</name>
    </ligand>
</feature>
<comment type="catalytic activity">
    <reaction evidence="7 12 14">
        <text>meso-2,6-diaminopimelate + H(+) = L-lysine + CO2</text>
        <dbReference type="Rhea" id="RHEA:15101"/>
        <dbReference type="ChEBI" id="CHEBI:15378"/>
        <dbReference type="ChEBI" id="CHEBI:16526"/>
        <dbReference type="ChEBI" id="CHEBI:32551"/>
        <dbReference type="ChEBI" id="CHEBI:57791"/>
        <dbReference type="EC" id="4.1.1.20"/>
    </reaction>
</comment>
<feature type="binding site" evidence="12">
    <location>
        <position position="287"/>
    </location>
    <ligand>
        <name>substrate</name>
    </ligand>
</feature>
<dbReference type="PATRIC" id="fig|75906.3.peg.1473"/>
<feature type="binding site" evidence="12">
    <location>
        <position position="354"/>
    </location>
    <ligand>
        <name>substrate</name>
    </ligand>
</feature>
<feature type="binding site" evidence="12">
    <location>
        <position position="327"/>
    </location>
    <ligand>
        <name>substrate</name>
    </ligand>
</feature>
<proteinExistence type="inferred from homology"/>
<comment type="similarity">
    <text evidence="9 12">Belongs to the Orn/Lys/Arg decarboxylase class-II family. LysA subfamily.</text>
</comment>
<feature type="domain" description="Orn/DAP/Arg decarboxylase 2 C-terminal" evidence="15">
    <location>
        <begin position="42"/>
        <end position="380"/>
    </location>
</feature>
<keyword evidence="18" id="KW-1185">Reference proteome</keyword>
<evidence type="ECO:0000259" key="16">
    <source>
        <dbReference type="Pfam" id="PF02784"/>
    </source>
</evidence>
<gene>
    <name evidence="12" type="primary">lysA</name>
    <name evidence="17" type="ORF">THERU_07655</name>
</gene>
<evidence type="ECO:0000256" key="1">
    <source>
        <dbReference type="ARBA" id="ARBA00001933"/>
    </source>
</evidence>
<evidence type="ECO:0000256" key="5">
    <source>
        <dbReference type="ARBA" id="ARBA00023154"/>
    </source>
</evidence>
<keyword evidence="6 12" id="KW-0456">Lyase</keyword>
<accession>W0DI63</accession>
<feature type="binding site" evidence="12">
    <location>
        <position position="323"/>
    </location>
    <ligand>
        <name>substrate</name>
    </ligand>
</feature>
<dbReference type="InterPro" id="IPR000183">
    <property type="entry name" value="Orn/DAP/Arg_de-COase"/>
</dbReference>
<evidence type="ECO:0000313" key="18">
    <source>
        <dbReference type="Proteomes" id="UP000018914"/>
    </source>
</evidence>
<dbReference type="HAMAP" id="MF_02120">
    <property type="entry name" value="LysA"/>
    <property type="match status" value="1"/>
</dbReference>
<dbReference type="UniPathway" id="UPA00034">
    <property type="reaction ID" value="UER00027"/>
</dbReference>
<dbReference type="InterPro" id="IPR029066">
    <property type="entry name" value="PLP-binding_barrel"/>
</dbReference>
<dbReference type="STRING" id="75906.THERU_07655"/>
<feature type="modified residue" description="N6-(pyridoxal phosphate)lysine" evidence="12 13">
    <location>
        <position position="70"/>
    </location>
</feature>
<dbReference type="PRINTS" id="PR01179">
    <property type="entry name" value="ODADCRBXLASE"/>
</dbReference>
<comment type="subunit">
    <text evidence="12">Homodimer.</text>
</comment>
<feature type="binding site" evidence="12">
    <location>
        <begin position="284"/>
        <end position="287"/>
    </location>
    <ligand>
        <name>pyridoxal 5'-phosphate</name>
        <dbReference type="ChEBI" id="CHEBI:597326"/>
    </ligand>
</feature>
<dbReference type="InterPro" id="IPR022643">
    <property type="entry name" value="De-COase2_C"/>
</dbReference>
<evidence type="ECO:0000256" key="4">
    <source>
        <dbReference type="ARBA" id="ARBA00022898"/>
    </source>
</evidence>
<feature type="binding site" evidence="12">
    <location>
        <position position="249"/>
    </location>
    <ligand>
        <name>pyridoxal 5'-phosphate</name>
        <dbReference type="ChEBI" id="CHEBI:597326"/>
    </ligand>
</feature>
<keyword evidence="5 12" id="KW-0457">Lysine biosynthesis</keyword>
<dbReference type="AlphaFoldDB" id="W0DI63"/>
<sequence>MVKLKFMLLKEYNPYLEYKNGELFLEGVSLKELAKEYGTPLYVYSASYIRDRIRAYKEAFPNALICYAVKANFNPHIVALTKEEGAGADVVSGGELYCALKAGVEPSKIVYAGVGKTLQEITFAVEKDILMFNVESHMELDVLNEVGERLGKKVRVAIRVNPDVDPRTHPYISTGMKKSKFGIDIKQAKEEYRYARSLKNLEVVGIHCHIGSQILDVSPYIEAVEKVVGLYEELIKDGFDIKYIDLGGGLGIKYQPDQANPEPEDLAKAIMPSLRGVQAKLILEPGRSIVGNAGILLTQVQFLKDKGHKHFVIVDAGMNDLIRPAIYSAYHHIVPVVERDVKYIKTDVVGPICETGDFLALDREIPYVERGDYLAVLSAGAYGFAMSSHYNARPKACELLVEKGKVKVIRRRETYEDIFNACFS</sequence>
<evidence type="ECO:0000256" key="10">
    <source>
        <dbReference type="ARBA" id="ARBA00066427"/>
    </source>
</evidence>
<reference evidence="17 18" key="1">
    <citation type="submission" date="2013-12" db="EMBL/GenBank/DDBJ databases">
        <authorList>
            <consortium name="DOE Joint Genome Institute"/>
            <person name="Eisen J."/>
            <person name="Huntemann M."/>
            <person name="Han J."/>
            <person name="Chen A."/>
            <person name="Kyrpides N."/>
            <person name="Mavromatis K."/>
            <person name="Markowitz V."/>
            <person name="Palaniappan K."/>
            <person name="Ivanova N."/>
            <person name="Schaumberg A."/>
            <person name="Pati A."/>
            <person name="Liolios K."/>
            <person name="Nordberg H.P."/>
            <person name="Cantor M.N."/>
            <person name="Hua S.X."/>
            <person name="Woyke T."/>
        </authorList>
    </citation>
    <scope>NUCLEOTIDE SEQUENCE [LARGE SCALE GENOMIC DNA]</scope>
    <source>
        <strain evidence="17 18">DSM 23557</strain>
    </source>
</reference>
<evidence type="ECO:0000256" key="13">
    <source>
        <dbReference type="PIRSR" id="PIRSR600183-50"/>
    </source>
</evidence>
<dbReference type="InterPro" id="IPR022644">
    <property type="entry name" value="De-COase2_N"/>
</dbReference>
<dbReference type="CDD" id="cd06828">
    <property type="entry name" value="PLPDE_III_DapDC"/>
    <property type="match status" value="1"/>
</dbReference>
<evidence type="ECO:0000313" key="17">
    <source>
        <dbReference type="EMBL" id="AHE96570.1"/>
    </source>
</evidence>
<dbReference type="FunFam" id="2.40.37.10:FF:000003">
    <property type="entry name" value="Diaminopimelate decarboxylase"/>
    <property type="match status" value="1"/>
</dbReference>
<evidence type="ECO:0000256" key="3">
    <source>
        <dbReference type="ARBA" id="ARBA00022793"/>
    </source>
</evidence>
<dbReference type="HOGENOM" id="CLU_026444_0_0_0"/>
<dbReference type="GO" id="GO:0030170">
    <property type="term" value="F:pyridoxal phosphate binding"/>
    <property type="evidence" value="ECO:0007669"/>
    <property type="project" value="UniProtKB-UniRule"/>
</dbReference>
<feature type="binding site" evidence="12">
    <location>
        <position position="382"/>
    </location>
    <ligand>
        <name>pyridoxal 5'-phosphate</name>
        <dbReference type="ChEBI" id="CHEBI:597326"/>
    </ligand>
</feature>
<comment type="function">
    <text evidence="12">Specifically catalyzes the decarboxylation of meso-diaminopimelate (meso-DAP) to L-lysine.</text>
</comment>
<dbReference type="GO" id="GO:0008836">
    <property type="term" value="F:diaminopimelate decarboxylase activity"/>
    <property type="evidence" value="ECO:0007669"/>
    <property type="project" value="UniProtKB-UniRule"/>
</dbReference>
<evidence type="ECO:0000256" key="9">
    <source>
        <dbReference type="ARBA" id="ARBA00060983"/>
    </source>
</evidence>
<dbReference type="PRINTS" id="PR01181">
    <property type="entry name" value="DAPDCRBXLASE"/>
</dbReference>
<dbReference type="Gene3D" id="3.20.20.10">
    <property type="entry name" value="Alanine racemase"/>
    <property type="match status" value="1"/>
</dbReference>
<evidence type="ECO:0000256" key="8">
    <source>
        <dbReference type="ARBA" id="ARBA00060643"/>
    </source>
</evidence>
<feature type="active site" description="Proton donor" evidence="13">
    <location>
        <position position="353"/>
    </location>
</feature>
<dbReference type="PANTHER" id="PTHR43727:SF2">
    <property type="entry name" value="GROUP IV DECARBOXYLASE"/>
    <property type="match status" value="1"/>
</dbReference>
<dbReference type="EC" id="4.1.1.20" evidence="10 12"/>
<feature type="domain" description="Orn/DAP/Arg decarboxylase 2 N-terminal" evidence="16">
    <location>
        <begin position="49"/>
        <end position="290"/>
    </location>
</feature>
<evidence type="ECO:0000256" key="11">
    <source>
        <dbReference type="ARBA" id="ARBA00074972"/>
    </source>
</evidence>
<keyword evidence="2 12" id="KW-0028">Amino-acid biosynthesis</keyword>
<evidence type="ECO:0000259" key="15">
    <source>
        <dbReference type="Pfam" id="PF00278"/>
    </source>
</evidence>
<keyword evidence="3 12" id="KW-0210">Decarboxylase</keyword>
<dbReference type="GO" id="GO:0009089">
    <property type="term" value="P:lysine biosynthetic process via diaminopimelate"/>
    <property type="evidence" value="ECO:0007669"/>
    <property type="project" value="UniProtKB-UniRule"/>
</dbReference>